<name>Q5VR77_ORYSJ</name>
<organism evidence="2">
    <name type="scientific">Oryza sativa subsp. japonica</name>
    <name type="common">Rice</name>
    <dbReference type="NCBI Taxonomy" id="39947"/>
    <lineage>
        <taxon>Eukaryota</taxon>
        <taxon>Viridiplantae</taxon>
        <taxon>Streptophyta</taxon>
        <taxon>Embryophyta</taxon>
        <taxon>Tracheophyta</taxon>
        <taxon>Spermatophyta</taxon>
        <taxon>Magnoliopsida</taxon>
        <taxon>Liliopsida</taxon>
        <taxon>Poales</taxon>
        <taxon>Poaceae</taxon>
        <taxon>BOP clade</taxon>
        <taxon>Oryzoideae</taxon>
        <taxon>Oryzeae</taxon>
        <taxon>Oryzinae</taxon>
        <taxon>Oryza</taxon>
        <taxon>Oryza sativa</taxon>
    </lineage>
</organism>
<evidence type="ECO:0000313" key="2">
    <source>
        <dbReference type="EMBL" id="BAD68046.1"/>
    </source>
</evidence>
<sequence>MRSGPAFPKPQRTGLPRPGDKHGYCAEVTAVFLLLYLAVRPVTTVTVRLYLAVRSVTAVTVRCGYERRIDWWGIVWIGCLISD</sequence>
<dbReference type="AlphaFoldDB" id="Q5VR77"/>
<proteinExistence type="predicted"/>
<dbReference type="EMBL" id="AP003047">
    <property type="protein sequence ID" value="BAD68046.1"/>
    <property type="molecule type" value="Genomic_DNA"/>
</dbReference>
<gene>
    <name evidence="2" type="primary">P0666G04.19</name>
</gene>
<protein>
    <submittedName>
        <fullName evidence="2">Uncharacterized protein</fullName>
    </submittedName>
</protein>
<evidence type="ECO:0000256" key="1">
    <source>
        <dbReference type="SAM" id="MobiDB-lite"/>
    </source>
</evidence>
<accession>Q5VR77</accession>
<feature type="region of interest" description="Disordered" evidence="1">
    <location>
        <begin position="1"/>
        <end position="20"/>
    </location>
</feature>
<dbReference type="Proteomes" id="UP000817658">
    <property type="component" value="Chromosome 1"/>
</dbReference>
<reference evidence="2" key="1">
    <citation type="journal article" date="2002" name="Nature">
        <title>The genome sequence and structure of rice chromosome 1.</title>
        <authorList>
            <person name="Sasaki T."/>
            <person name="Matsumoto T."/>
            <person name="Yamamoto K."/>
            <person name="Sakata K."/>
            <person name="Baba T."/>
            <person name="Katayose Y."/>
            <person name="Wu J."/>
            <person name="Niimura Y."/>
            <person name="Cheng Z."/>
            <person name="Nagamura Y."/>
            <person name="Antonio B.A."/>
            <person name="Kanamori H."/>
            <person name="Hosokawa S."/>
            <person name="Masukawa M."/>
            <person name="Arikawa K."/>
            <person name="Chiden Y."/>
            <person name="Hayashi M."/>
            <person name="Okamoto M."/>
            <person name="Ando T."/>
            <person name="Aoki H."/>
            <person name="Arita K."/>
            <person name="Hamada M."/>
            <person name="Harada C."/>
            <person name="Hijishita S."/>
            <person name="Honda M."/>
            <person name="Ichikawa Y."/>
            <person name="Idonuma A."/>
            <person name="Iijima M."/>
            <person name="Ikeda M."/>
            <person name="Ikeno M."/>
            <person name="Itoh S."/>
            <person name="Itoh T."/>
            <person name="Itoh Y."/>
            <person name="Itoh Y."/>
            <person name="Iwabuchi A."/>
            <person name="Kamiya K."/>
            <person name="Karasawa W."/>
            <person name="Katagiri S."/>
            <person name="Kikuta A."/>
            <person name="Kobayashi N."/>
            <person name="Kono I."/>
            <person name="Machita K."/>
            <person name="Maehara T."/>
            <person name="Mizuno H."/>
            <person name="Mizubayashi T."/>
            <person name="Mukai Y."/>
            <person name="Nagasaki H."/>
            <person name="Nakashima M."/>
            <person name="Nakama Y."/>
            <person name="Nakamichi Y."/>
            <person name="Nakamura M."/>
            <person name="Namiki N."/>
            <person name="Negishi M."/>
            <person name="Ohta I."/>
            <person name="Ono N."/>
            <person name="Saji S."/>
            <person name="Sakai K."/>
            <person name="Shibata M."/>
            <person name="Shimokawa T."/>
            <person name="Shomura A."/>
            <person name="Song J."/>
            <person name="Takazaki Y."/>
            <person name="Terasawa K."/>
            <person name="Tsuji K."/>
            <person name="Waki K."/>
            <person name="Yamagata H."/>
            <person name="Yamane H."/>
            <person name="Yoshiki S."/>
            <person name="Yoshihara R."/>
            <person name="Yukawa K."/>
            <person name="Zhong H."/>
            <person name="Iwama H."/>
            <person name="Endo T."/>
            <person name="Ito H."/>
            <person name="Hahn J.H."/>
            <person name="Kim H.I."/>
            <person name="Eun M.Y."/>
            <person name="Yano M."/>
            <person name="Jiang J."/>
            <person name="Gojobori T."/>
        </authorList>
    </citation>
    <scope>NUCLEOTIDE SEQUENCE [LARGE SCALE GENOMIC DNA]</scope>
</reference>